<keyword evidence="3" id="KW-0804">Transcription</keyword>
<dbReference type="GO" id="GO:0003700">
    <property type="term" value="F:DNA-binding transcription factor activity"/>
    <property type="evidence" value="ECO:0007669"/>
    <property type="project" value="InterPro"/>
</dbReference>
<comment type="caution">
    <text evidence="5">The sequence shown here is derived from an EMBL/GenBank/DDBJ whole genome shotgun (WGS) entry which is preliminary data.</text>
</comment>
<dbReference type="RefSeq" id="WP_130255258.1">
    <property type="nucleotide sequence ID" value="NZ_PNEC01000004.1"/>
</dbReference>
<evidence type="ECO:0000313" key="5">
    <source>
        <dbReference type="EMBL" id="RZQ53445.1"/>
    </source>
</evidence>
<accession>A0A4Q7INZ0</accession>
<dbReference type="SUPFAM" id="SSF46785">
    <property type="entry name" value="Winged helix' DNA-binding domain"/>
    <property type="match status" value="1"/>
</dbReference>
<dbReference type="PRINTS" id="PR00598">
    <property type="entry name" value="HTHMARR"/>
</dbReference>
<dbReference type="PANTHER" id="PTHR42756">
    <property type="entry name" value="TRANSCRIPTIONAL REGULATOR, MARR"/>
    <property type="match status" value="1"/>
</dbReference>
<dbReference type="Pfam" id="PF12802">
    <property type="entry name" value="MarR_2"/>
    <property type="match status" value="1"/>
</dbReference>
<dbReference type="PANTHER" id="PTHR42756:SF1">
    <property type="entry name" value="TRANSCRIPTIONAL REPRESSOR OF EMRAB OPERON"/>
    <property type="match status" value="1"/>
</dbReference>
<dbReference type="Gene3D" id="1.10.10.10">
    <property type="entry name" value="Winged helix-like DNA-binding domain superfamily/Winged helix DNA-binding domain"/>
    <property type="match status" value="1"/>
</dbReference>
<dbReference type="InterPro" id="IPR036388">
    <property type="entry name" value="WH-like_DNA-bd_sf"/>
</dbReference>
<evidence type="ECO:0000256" key="3">
    <source>
        <dbReference type="ARBA" id="ARBA00023163"/>
    </source>
</evidence>
<evidence type="ECO:0000313" key="6">
    <source>
        <dbReference type="Proteomes" id="UP000291338"/>
    </source>
</evidence>
<organism evidence="5 6">
    <name type="scientific">Pseudoalteromonas phenolica</name>
    <dbReference type="NCBI Taxonomy" id="161398"/>
    <lineage>
        <taxon>Bacteria</taxon>
        <taxon>Pseudomonadati</taxon>
        <taxon>Pseudomonadota</taxon>
        <taxon>Gammaproteobacteria</taxon>
        <taxon>Alteromonadales</taxon>
        <taxon>Pseudoalteromonadaceae</taxon>
        <taxon>Pseudoalteromonas</taxon>
    </lineage>
</organism>
<name>A0A4Q7INZ0_9GAMM</name>
<evidence type="ECO:0000256" key="1">
    <source>
        <dbReference type="ARBA" id="ARBA00023015"/>
    </source>
</evidence>
<sequence>MKEKYFESLGNEYLAHFSRRLSDLIIEQASVILQEAQLVTPTTAISSILFLANEKDVTVAALADALGVSHQMATQRINALEKLKLLQRVEDQEDKRAKKIVLTELGKQEAALLTPLTQQLKSAFDSLEAELDCSLTKVIRSAELALVANPLKSRLAGE</sequence>
<dbReference type="PROSITE" id="PS50995">
    <property type="entry name" value="HTH_MARR_2"/>
    <property type="match status" value="1"/>
</dbReference>
<keyword evidence="2" id="KW-0238">DNA-binding</keyword>
<keyword evidence="1" id="KW-0805">Transcription regulation</keyword>
<dbReference type="EMBL" id="PPSX01000028">
    <property type="protein sequence ID" value="RZQ53445.1"/>
    <property type="molecule type" value="Genomic_DNA"/>
</dbReference>
<feature type="domain" description="HTH marR-type" evidence="4">
    <location>
        <begin position="7"/>
        <end position="156"/>
    </location>
</feature>
<dbReference type="Proteomes" id="UP000291338">
    <property type="component" value="Unassembled WGS sequence"/>
</dbReference>
<evidence type="ECO:0000259" key="4">
    <source>
        <dbReference type="PROSITE" id="PS50995"/>
    </source>
</evidence>
<dbReference type="InterPro" id="IPR000835">
    <property type="entry name" value="HTH_MarR-typ"/>
</dbReference>
<gene>
    <name evidence="5" type="ORF">C1E23_09085</name>
</gene>
<dbReference type="SMART" id="SM00347">
    <property type="entry name" value="HTH_MARR"/>
    <property type="match status" value="1"/>
</dbReference>
<reference evidence="5 6" key="1">
    <citation type="submission" date="2018-01" db="EMBL/GenBank/DDBJ databases">
        <title>Co-occurrence of chitin degradation, pigmentation and bioactivity in marine Pseudoalteromonas.</title>
        <authorList>
            <person name="Paulsen S."/>
            <person name="Gram L."/>
            <person name="Machado H."/>
        </authorList>
    </citation>
    <scope>NUCLEOTIDE SEQUENCE [LARGE SCALE GENOMIC DNA]</scope>
    <source>
        <strain evidence="5 6">S3898</strain>
    </source>
</reference>
<proteinExistence type="predicted"/>
<dbReference type="GO" id="GO:0003677">
    <property type="term" value="F:DNA binding"/>
    <property type="evidence" value="ECO:0007669"/>
    <property type="project" value="UniProtKB-KW"/>
</dbReference>
<dbReference type="AlphaFoldDB" id="A0A4Q7INZ0"/>
<protein>
    <recommendedName>
        <fullName evidence="4">HTH marR-type domain-containing protein</fullName>
    </recommendedName>
</protein>
<dbReference type="InterPro" id="IPR036390">
    <property type="entry name" value="WH_DNA-bd_sf"/>
</dbReference>
<evidence type="ECO:0000256" key="2">
    <source>
        <dbReference type="ARBA" id="ARBA00023125"/>
    </source>
</evidence>